<organism evidence="1 2">
    <name type="scientific">Rothia amarae</name>
    <dbReference type="NCBI Taxonomy" id="169480"/>
    <lineage>
        <taxon>Bacteria</taxon>
        <taxon>Bacillati</taxon>
        <taxon>Actinomycetota</taxon>
        <taxon>Actinomycetes</taxon>
        <taxon>Micrococcales</taxon>
        <taxon>Micrococcaceae</taxon>
        <taxon>Rothia</taxon>
    </lineage>
</organism>
<dbReference type="RefSeq" id="WP_190618526.1">
    <property type="nucleotide sequence ID" value="NZ_CP061538.1"/>
</dbReference>
<evidence type="ECO:0000313" key="1">
    <source>
        <dbReference type="EMBL" id="QNV40879.1"/>
    </source>
</evidence>
<dbReference type="Proteomes" id="UP000516421">
    <property type="component" value="Chromosome"/>
</dbReference>
<dbReference type="InterPro" id="IPR052922">
    <property type="entry name" value="Cytidylate_Kinase-2"/>
</dbReference>
<dbReference type="PANTHER" id="PTHR37816">
    <property type="entry name" value="YALI0E33011P"/>
    <property type="match status" value="1"/>
</dbReference>
<accession>A0A7H2BMI3</accession>
<dbReference type="InterPro" id="IPR027417">
    <property type="entry name" value="P-loop_NTPase"/>
</dbReference>
<dbReference type="AlphaFoldDB" id="A0A7H2BMI3"/>
<proteinExistence type="predicted"/>
<dbReference type="Gene3D" id="3.40.50.300">
    <property type="entry name" value="P-loop containing nucleotide triphosphate hydrolases"/>
    <property type="match status" value="1"/>
</dbReference>
<dbReference type="EMBL" id="CP061538">
    <property type="protein sequence ID" value="QNV40879.1"/>
    <property type="molecule type" value="Genomic_DNA"/>
</dbReference>
<dbReference type="PANTHER" id="PTHR37816:SF3">
    <property type="entry name" value="MODULATES DNA TOPOLOGY"/>
    <property type="match status" value="1"/>
</dbReference>
<protein>
    <submittedName>
        <fullName evidence="1">Topology modulation protein</fullName>
    </submittedName>
</protein>
<dbReference type="SUPFAM" id="SSF52540">
    <property type="entry name" value="P-loop containing nucleoside triphosphate hydrolases"/>
    <property type="match status" value="1"/>
</dbReference>
<keyword evidence="2" id="KW-1185">Reference proteome</keyword>
<sequence length="157" mass="18588">MKIAILGFSGSGKSTLAQQLGAEHQLPVVHLDSLHFLPGWVERDPQEERALLGEFMDTHQDWVIEGSYSYLHFERRMDEADQIYILMANRWIRLFRVLRRTAQHLGTSRPEMADGCPEKFTFEFIRWVLWDGCRPARRQQYLDIARQYLHKTTIRKN</sequence>
<gene>
    <name evidence="1" type="ORF">IDM48_05745</name>
</gene>
<dbReference type="KEGG" id="rama:IDM48_05745"/>
<name>A0A7H2BMI3_9MICC</name>
<reference evidence="1 2" key="1">
    <citation type="submission" date="2020-09" db="EMBL/GenBank/DDBJ databases">
        <title>Investigation of environmental microbe.</title>
        <authorList>
            <person name="Ou Y."/>
            <person name="Kang Q."/>
        </authorList>
    </citation>
    <scope>NUCLEOTIDE SEQUENCE [LARGE SCALE GENOMIC DNA]</scope>
    <source>
        <strain evidence="1 2">KJZ-9</strain>
    </source>
</reference>
<evidence type="ECO:0000313" key="2">
    <source>
        <dbReference type="Proteomes" id="UP000516421"/>
    </source>
</evidence>